<proteinExistence type="inferred from homology"/>
<dbReference type="PROSITE" id="PS00086">
    <property type="entry name" value="CYTOCHROME_P450"/>
    <property type="match status" value="1"/>
</dbReference>
<dbReference type="InterPro" id="IPR017972">
    <property type="entry name" value="Cyt_P450_CS"/>
</dbReference>
<evidence type="ECO:0000313" key="4">
    <source>
        <dbReference type="Proteomes" id="UP001370100"/>
    </source>
</evidence>
<keyword evidence="2" id="KW-0349">Heme</keyword>
<reference evidence="3 4" key="1">
    <citation type="submission" date="2024-03" db="EMBL/GenBank/DDBJ databases">
        <title>Actinomycetospora sp. OC33-EN06, a novel actinomycete isolated from wild orchid (Aerides multiflora).</title>
        <authorList>
            <person name="Suriyachadkun C."/>
        </authorList>
    </citation>
    <scope>NUCLEOTIDE SEQUENCE [LARGE SCALE GENOMIC DNA]</scope>
    <source>
        <strain evidence="3 4">OC33-EN06</strain>
    </source>
</reference>
<keyword evidence="2" id="KW-0408">Iron</keyword>
<accession>A0ABU8NAJ5</accession>
<keyword evidence="2" id="KW-0479">Metal-binding</keyword>
<name>A0ABU8NAJ5_9PSEU</name>
<keyword evidence="4" id="KW-1185">Reference proteome</keyword>
<dbReference type="Proteomes" id="UP001370100">
    <property type="component" value="Unassembled WGS sequence"/>
</dbReference>
<dbReference type="PANTHER" id="PTHR46696:SF1">
    <property type="entry name" value="CYTOCHROME P450 YJIB-RELATED"/>
    <property type="match status" value="1"/>
</dbReference>
<sequence>MTTTALDRDLPPDIADLPATLDWLAHLRADAPIWRDRYGMHHITRAADVEVVLRDTATFSSDFSAVMPGSEKMTKGMLTRLDPPEHGALRHLVSASFTPKRVAGLEPRIRELTREMLPDPPATFDLVDALAFPLPVTVIAEMLGLPAADRGRFRAWADGLFSLQVEDPKEAMDDPTVRDTMGEITGYLGDWCRTRRADPVDDLISALVTTEVDGRVLDDEEAANFSMLLLFAGHITTTLLLGNAVRVLDAQPGAWEALRADPASIPATIEEVLRLRPSFPLTARATTRDVEIAGTVVPARSIVVPWLLSATHDPEAHPDPERFDPTRPGIGGGAQTAFGHGIHFCLGAPLARLEARVALEEMTARYAGLSVGEGDQRPYTGRVLGTRRLPVVAT</sequence>
<keyword evidence="2" id="KW-0560">Oxidoreductase</keyword>
<gene>
    <name evidence="3" type="ORF">WCD41_23420</name>
</gene>
<dbReference type="PANTHER" id="PTHR46696">
    <property type="entry name" value="P450, PUTATIVE (EUROFUNG)-RELATED"/>
    <property type="match status" value="1"/>
</dbReference>
<dbReference type="RefSeq" id="WP_337716967.1">
    <property type="nucleotide sequence ID" value="NZ_JBBEGL010000006.1"/>
</dbReference>
<evidence type="ECO:0000256" key="1">
    <source>
        <dbReference type="ARBA" id="ARBA00010617"/>
    </source>
</evidence>
<dbReference type="SUPFAM" id="SSF48264">
    <property type="entry name" value="Cytochrome P450"/>
    <property type="match status" value="1"/>
</dbReference>
<dbReference type="Gene3D" id="1.10.630.10">
    <property type="entry name" value="Cytochrome P450"/>
    <property type="match status" value="1"/>
</dbReference>
<evidence type="ECO:0000313" key="3">
    <source>
        <dbReference type="EMBL" id="MEJ2889430.1"/>
    </source>
</evidence>
<dbReference type="PRINTS" id="PR00359">
    <property type="entry name" value="BP450"/>
</dbReference>
<comment type="caution">
    <text evidence="3">The sequence shown here is derived from an EMBL/GenBank/DDBJ whole genome shotgun (WGS) entry which is preliminary data.</text>
</comment>
<dbReference type="InterPro" id="IPR036396">
    <property type="entry name" value="Cyt_P450_sf"/>
</dbReference>
<protein>
    <submittedName>
        <fullName evidence="3">Cytochrome P450</fullName>
    </submittedName>
</protein>
<dbReference type="CDD" id="cd11032">
    <property type="entry name" value="P450_EryK-like"/>
    <property type="match status" value="1"/>
</dbReference>
<evidence type="ECO:0000256" key="2">
    <source>
        <dbReference type="RuleBase" id="RU000461"/>
    </source>
</evidence>
<dbReference type="Pfam" id="PF00067">
    <property type="entry name" value="p450"/>
    <property type="match status" value="1"/>
</dbReference>
<comment type="similarity">
    <text evidence="1 2">Belongs to the cytochrome P450 family.</text>
</comment>
<dbReference type="EMBL" id="JBBEGL010000006">
    <property type="protein sequence ID" value="MEJ2889430.1"/>
    <property type="molecule type" value="Genomic_DNA"/>
</dbReference>
<keyword evidence="2" id="KW-0503">Monooxygenase</keyword>
<dbReference type="InterPro" id="IPR001128">
    <property type="entry name" value="Cyt_P450"/>
</dbReference>
<dbReference type="PRINTS" id="PR00385">
    <property type="entry name" value="P450"/>
</dbReference>
<dbReference type="InterPro" id="IPR002397">
    <property type="entry name" value="Cyt_P450_B"/>
</dbReference>
<organism evidence="3 4">
    <name type="scientific">Actinomycetospora aeridis</name>
    <dbReference type="NCBI Taxonomy" id="3129231"/>
    <lineage>
        <taxon>Bacteria</taxon>
        <taxon>Bacillati</taxon>
        <taxon>Actinomycetota</taxon>
        <taxon>Actinomycetes</taxon>
        <taxon>Pseudonocardiales</taxon>
        <taxon>Pseudonocardiaceae</taxon>
        <taxon>Actinomycetospora</taxon>
    </lineage>
</organism>